<dbReference type="PANTHER" id="PTHR43046">
    <property type="entry name" value="GDP-MANNOSE MANNOSYL HYDROLASE"/>
    <property type="match status" value="1"/>
</dbReference>
<sequence>MTARDHFTDPPPRRLGALGIIRTSAGAVLMTEKGQDALRGVERKPWFHPGGCVEENEPILDGLVRTISAKLGITVKPGRLLAVHHMYDQQHKTHLSKEGINFLFDCGVIDEDTPFVFGGSIQGAQWMLPDELDEHLTPFTAARTHAALRALSGGDVEVLAGHPL</sequence>
<protein>
    <submittedName>
        <fullName evidence="4">ADP-ribose pyrophosphatase YjhB (NUDIX family)</fullName>
    </submittedName>
</protein>
<dbReference type="PANTHER" id="PTHR43046:SF14">
    <property type="entry name" value="MUTT_NUDIX FAMILY PROTEIN"/>
    <property type="match status" value="1"/>
</dbReference>
<comment type="caution">
    <text evidence="4">The sequence shown here is derived from an EMBL/GenBank/DDBJ whole genome shotgun (WGS) entry which is preliminary data.</text>
</comment>
<keyword evidence="2" id="KW-0378">Hydrolase</keyword>
<dbReference type="SUPFAM" id="SSF55811">
    <property type="entry name" value="Nudix"/>
    <property type="match status" value="1"/>
</dbReference>
<feature type="domain" description="Nudix hydrolase" evidence="3">
    <location>
        <begin position="12"/>
        <end position="149"/>
    </location>
</feature>
<keyword evidence="5" id="KW-1185">Reference proteome</keyword>
<evidence type="ECO:0000313" key="4">
    <source>
        <dbReference type="EMBL" id="MDH6214112.1"/>
    </source>
</evidence>
<comment type="cofactor">
    <cofactor evidence="1">
        <name>Mg(2+)</name>
        <dbReference type="ChEBI" id="CHEBI:18420"/>
    </cofactor>
</comment>
<dbReference type="InterPro" id="IPR015797">
    <property type="entry name" value="NUDIX_hydrolase-like_dom_sf"/>
</dbReference>
<gene>
    <name evidence="4" type="ORF">M2283_001395</name>
</gene>
<evidence type="ECO:0000256" key="1">
    <source>
        <dbReference type="ARBA" id="ARBA00001946"/>
    </source>
</evidence>
<dbReference type="EMBL" id="JARXVH010000002">
    <property type="protein sequence ID" value="MDH6214112.1"/>
    <property type="molecule type" value="Genomic_DNA"/>
</dbReference>
<evidence type="ECO:0000259" key="3">
    <source>
        <dbReference type="PROSITE" id="PS51462"/>
    </source>
</evidence>
<reference evidence="4 5" key="1">
    <citation type="submission" date="2023-04" db="EMBL/GenBank/DDBJ databases">
        <title>Forest soil microbial communities from Buena Vista Peninsula, Colon Province, Panama.</title>
        <authorList>
            <person name="Bouskill N."/>
        </authorList>
    </citation>
    <scope>NUCLEOTIDE SEQUENCE [LARGE SCALE GENOMIC DNA]</scope>
    <source>
        <strain evidence="4 5">GGS1</strain>
    </source>
</reference>
<evidence type="ECO:0000313" key="5">
    <source>
        <dbReference type="Proteomes" id="UP001160499"/>
    </source>
</evidence>
<dbReference type="RefSeq" id="WP_280875183.1">
    <property type="nucleotide sequence ID" value="NZ_JARXVH010000002.1"/>
</dbReference>
<dbReference type="Gene3D" id="3.90.79.10">
    <property type="entry name" value="Nucleoside Triphosphate Pyrophosphohydrolase"/>
    <property type="match status" value="1"/>
</dbReference>
<dbReference type="Pfam" id="PF00293">
    <property type="entry name" value="NUDIX"/>
    <property type="match status" value="1"/>
</dbReference>
<proteinExistence type="predicted"/>
<dbReference type="Proteomes" id="UP001160499">
    <property type="component" value="Unassembled WGS sequence"/>
</dbReference>
<dbReference type="InterPro" id="IPR000086">
    <property type="entry name" value="NUDIX_hydrolase_dom"/>
</dbReference>
<accession>A0ABT6LCT2</accession>
<evidence type="ECO:0000256" key="2">
    <source>
        <dbReference type="ARBA" id="ARBA00022801"/>
    </source>
</evidence>
<dbReference type="PROSITE" id="PS51462">
    <property type="entry name" value="NUDIX"/>
    <property type="match status" value="1"/>
</dbReference>
<name>A0ABT6LCT2_9ACTN</name>
<organism evidence="4 5">
    <name type="scientific">Streptomyces pseudovenezuelae</name>
    <dbReference type="NCBI Taxonomy" id="67350"/>
    <lineage>
        <taxon>Bacteria</taxon>
        <taxon>Bacillati</taxon>
        <taxon>Actinomycetota</taxon>
        <taxon>Actinomycetes</taxon>
        <taxon>Kitasatosporales</taxon>
        <taxon>Streptomycetaceae</taxon>
        <taxon>Streptomyces</taxon>
        <taxon>Streptomyces aurantiacus group</taxon>
    </lineage>
</organism>